<proteinExistence type="predicted"/>
<comment type="caution">
    <text evidence="2">The sequence shown here is derived from an EMBL/GenBank/DDBJ whole genome shotgun (WGS) entry which is preliminary data.</text>
</comment>
<keyword evidence="1" id="KW-0472">Membrane</keyword>
<dbReference type="EMBL" id="LNQP01000033">
    <property type="protein sequence ID" value="KSU87905.1"/>
    <property type="molecule type" value="Genomic_DNA"/>
</dbReference>
<evidence type="ECO:0000256" key="1">
    <source>
        <dbReference type="SAM" id="Phobius"/>
    </source>
</evidence>
<protein>
    <submittedName>
        <fullName evidence="2">Uncharacterized protein</fullName>
    </submittedName>
</protein>
<keyword evidence="3" id="KW-1185">Reference proteome</keyword>
<evidence type="ECO:0000313" key="3">
    <source>
        <dbReference type="Proteomes" id="UP000053681"/>
    </source>
</evidence>
<keyword evidence="1" id="KW-1133">Transmembrane helix</keyword>
<organism evidence="2 3">
    <name type="scientific">Priestia veravalensis</name>
    <dbReference type="NCBI Taxonomy" id="1414648"/>
    <lineage>
        <taxon>Bacteria</taxon>
        <taxon>Bacillati</taxon>
        <taxon>Bacillota</taxon>
        <taxon>Bacilli</taxon>
        <taxon>Bacillales</taxon>
        <taxon>Bacillaceae</taxon>
        <taxon>Priestia</taxon>
    </lineage>
</organism>
<evidence type="ECO:0000313" key="2">
    <source>
        <dbReference type="EMBL" id="KSU87905.1"/>
    </source>
</evidence>
<reference evidence="2 3" key="1">
    <citation type="submission" date="2015-11" db="EMBL/GenBank/DDBJ databases">
        <title>Bacillus caseinolyticus sp nov.</title>
        <authorList>
            <person name="Dastager S.G."/>
            <person name="Mawlankar R."/>
        </authorList>
    </citation>
    <scope>NUCLEOTIDE SEQUENCE [LARGE SCALE GENOMIC DNA]</scope>
    <source>
        <strain evidence="2 3">SGD-V-76</strain>
    </source>
</reference>
<dbReference type="AlphaFoldDB" id="A0A0V8JLN1"/>
<accession>A0A0V8JLN1</accession>
<feature type="transmembrane region" description="Helical" evidence="1">
    <location>
        <begin position="55"/>
        <end position="72"/>
    </location>
</feature>
<feature type="transmembrane region" description="Helical" evidence="1">
    <location>
        <begin position="119"/>
        <end position="140"/>
    </location>
</feature>
<keyword evidence="1" id="KW-0812">Transmembrane</keyword>
<name>A0A0V8JLN1_9BACI</name>
<gene>
    <name evidence="2" type="ORF">AS180_10895</name>
</gene>
<dbReference type="Proteomes" id="UP000053681">
    <property type="component" value="Unassembled WGS sequence"/>
</dbReference>
<dbReference type="RefSeq" id="WP_062686809.1">
    <property type="nucleotide sequence ID" value="NZ_KQ758649.1"/>
</dbReference>
<feature type="transmembrane region" description="Helical" evidence="1">
    <location>
        <begin position="84"/>
        <end position="107"/>
    </location>
</feature>
<sequence>MIYKGMVVGVISGTVLGLVLKWLEQLMSKKVYTLLLNVDFIPIIGDIKWPEWVEFVFHLVIAVIIGIVFMWIQNRFRHLSSGSMLVIAFLLTLPTIPLYFPLTALAIKATPRIDDMGAFFYWTAGHILFALSLWIGSFIYKRVWDITK</sequence>
<feature type="transmembrane region" description="Helical" evidence="1">
    <location>
        <begin position="6"/>
        <end position="24"/>
    </location>
</feature>